<organism evidence="2 3">
    <name type="scientific">Kordiimonas sediminis</name>
    <dbReference type="NCBI Taxonomy" id="1735581"/>
    <lineage>
        <taxon>Bacteria</taxon>
        <taxon>Pseudomonadati</taxon>
        <taxon>Pseudomonadota</taxon>
        <taxon>Alphaproteobacteria</taxon>
        <taxon>Kordiimonadales</taxon>
        <taxon>Kordiimonadaceae</taxon>
        <taxon>Kordiimonas</taxon>
    </lineage>
</organism>
<evidence type="ECO:0000313" key="3">
    <source>
        <dbReference type="Proteomes" id="UP000630923"/>
    </source>
</evidence>
<feature type="chain" id="PRO_5037435279" evidence="1">
    <location>
        <begin position="18"/>
        <end position="116"/>
    </location>
</feature>
<accession>A0A919AUK1</accession>
<protein>
    <submittedName>
        <fullName evidence="2">Uncharacterized protein</fullName>
    </submittedName>
</protein>
<reference evidence="2" key="1">
    <citation type="journal article" date="2014" name="Int. J. Syst. Evol. Microbiol.">
        <title>Complete genome sequence of Corynebacterium casei LMG S-19264T (=DSM 44701T), isolated from a smear-ripened cheese.</title>
        <authorList>
            <consortium name="US DOE Joint Genome Institute (JGI-PGF)"/>
            <person name="Walter F."/>
            <person name="Albersmeier A."/>
            <person name="Kalinowski J."/>
            <person name="Ruckert C."/>
        </authorList>
    </citation>
    <scope>NUCLEOTIDE SEQUENCE</scope>
    <source>
        <strain evidence="2">KCTC 42590</strain>
    </source>
</reference>
<gene>
    <name evidence="2" type="ORF">GCM10017044_21660</name>
</gene>
<reference evidence="2" key="2">
    <citation type="submission" date="2020-09" db="EMBL/GenBank/DDBJ databases">
        <authorList>
            <person name="Sun Q."/>
            <person name="Kim S."/>
        </authorList>
    </citation>
    <scope>NUCLEOTIDE SEQUENCE</scope>
    <source>
        <strain evidence="2">KCTC 42590</strain>
    </source>
</reference>
<proteinExistence type="predicted"/>
<dbReference type="EMBL" id="BNCI01000002">
    <property type="protein sequence ID" value="GHF26385.1"/>
    <property type="molecule type" value="Genomic_DNA"/>
</dbReference>
<sequence length="116" mass="13348">MKKFAICLLFMTAPANADEYGYIRTGEVTVGFKTMLGFGMSLKKVDKWCKGDECGGFGKFWQDVDDYVARDGRCFIKYNDGMLTRAFKPDFYLGNEKVTGNPTHITFQCRRVQRKR</sequence>
<dbReference type="RefSeq" id="WP_191252868.1">
    <property type="nucleotide sequence ID" value="NZ_BNCI01000002.1"/>
</dbReference>
<dbReference type="Proteomes" id="UP000630923">
    <property type="component" value="Unassembled WGS sequence"/>
</dbReference>
<name>A0A919AUK1_9PROT</name>
<keyword evidence="3" id="KW-1185">Reference proteome</keyword>
<dbReference type="AlphaFoldDB" id="A0A919AUK1"/>
<evidence type="ECO:0000313" key="2">
    <source>
        <dbReference type="EMBL" id="GHF26385.1"/>
    </source>
</evidence>
<keyword evidence="1" id="KW-0732">Signal</keyword>
<comment type="caution">
    <text evidence="2">The sequence shown here is derived from an EMBL/GenBank/DDBJ whole genome shotgun (WGS) entry which is preliminary data.</text>
</comment>
<evidence type="ECO:0000256" key="1">
    <source>
        <dbReference type="SAM" id="SignalP"/>
    </source>
</evidence>
<feature type="signal peptide" evidence="1">
    <location>
        <begin position="1"/>
        <end position="17"/>
    </location>
</feature>